<evidence type="ECO:0000256" key="3">
    <source>
        <dbReference type="ARBA" id="ARBA00022741"/>
    </source>
</evidence>
<evidence type="ECO:0000256" key="4">
    <source>
        <dbReference type="ARBA" id="ARBA00022777"/>
    </source>
</evidence>
<dbReference type="RefSeq" id="WP_249865789.1">
    <property type="nucleotide sequence ID" value="NZ_CP027059.1"/>
</dbReference>
<dbReference type="InterPro" id="IPR002173">
    <property type="entry name" value="Carboh/pur_kinase_PfkB_CS"/>
</dbReference>
<dbReference type="SUPFAM" id="SSF53613">
    <property type="entry name" value="Ribokinase-like"/>
    <property type="match status" value="1"/>
</dbReference>
<dbReference type="Proteomes" id="UP001057134">
    <property type="component" value="Chromosome"/>
</dbReference>
<dbReference type="PRINTS" id="PR00990">
    <property type="entry name" value="RIBOKINASE"/>
</dbReference>
<keyword evidence="2 6" id="KW-0808">Transferase</keyword>
<evidence type="ECO:0000256" key="6">
    <source>
        <dbReference type="RuleBase" id="RU003704"/>
    </source>
</evidence>
<dbReference type="CDD" id="cd01167">
    <property type="entry name" value="bac_FRK"/>
    <property type="match status" value="1"/>
</dbReference>
<keyword evidence="3" id="KW-0547">Nucleotide-binding</keyword>
<keyword evidence="4 6" id="KW-0418">Kinase</keyword>
<name>A0ABY4RMX6_9BACL</name>
<dbReference type="PANTHER" id="PTHR43085">
    <property type="entry name" value="HEXOKINASE FAMILY MEMBER"/>
    <property type="match status" value="1"/>
</dbReference>
<dbReference type="GO" id="GO:0047590">
    <property type="term" value="F:5-dehydro-2-deoxygluconokinase activity"/>
    <property type="evidence" value="ECO:0007669"/>
    <property type="project" value="UniProtKB-EC"/>
</dbReference>
<dbReference type="InterPro" id="IPR011611">
    <property type="entry name" value="PfkB_dom"/>
</dbReference>
<proteinExistence type="inferred from homology"/>
<organism evidence="8 9">
    <name type="scientific">Paenibacillus konkukensis</name>
    <dbReference type="NCBI Taxonomy" id="2020716"/>
    <lineage>
        <taxon>Bacteria</taxon>
        <taxon>Bacillati</taxon>
        <taxon>Bacillota</taxon>
        <taxon>Bacilli</taxon>
        <taxon>Bacillales</taxon>
        <taxon>Paenibacillaceae</taxon>
        <taxon>Paenibacillus</taxon>
    </lineage>
</organism>
<protein>
    <submittedName>
        <fullName evidence="8">5-dehydro-2-deoxygluconokinase</fullName>
        <ecNumber evidence="8">2.7.1.92</ecNumber>
    </submittedName>
</protein>
<dbReference type="EC" id="2.7.1.92" evidence="8"/>
<dbReference type="InterPro" id="IPR050306">
    <property type="entry name" value="PfkB_Carbo_kinase"/>
</dbReference>
<evidence type="ECO:0000313" key="8">
    <source>
        <dbReference type="EMBL" id="UQZ83806.1"/>
    </source>
</evidence>
<dbReference type="InterPro" id="IPR029056">
    <property type="entry name" value="Ribokinase-like"/>
</dbReference>
<evidence type="ECO:0000256" key="1">
    <source>
        <dbReference type="ARBA" id="ARBA00010688"/>
    </source>
</evidence>
<evidence type="ECO:0000256" key="5">
    <source>
        <dbReference type="ARBA" id="ARBA00022840"/>
    </source>
</evidence>
<dbReference type="Pfam" id="PF00294">
    <property type="entry name" value="PfkB"/>
    <property type="match status" value="1"/>
</dbReference>
<accession>A0ABY4RMX6</accession>
<keyword evidence="9" id="KW-1185">Reference proteome</keyword>
<comment type="similarity">
    <text evidence="1 6">Belongs to the carbohydrate kinase PfkB family.</text>
</comment>
<dbReference type="InterPro" id="IPR002139">
    <property type="entry name" value="Ribo/fructo_kinase"/>
</dbReference>
<dbReference type="Gene3D" id="3.40.1190.20">
    <property type="match status" value="1"/>
</dbReference>
<sequence length="330" mass="35412">MYDVTAIGELLIDFTPCGLSDKGNVCFETNPGGAPANVAAALARFNKKTAFIGKVGDDAFGRFLAQVLQNLQIDTAGLVVAEEAPTTLAFVHLDERGERSFSFYRRMTADMLLSERELNKDILAHSRIVHFGSVSMTHEPAAGATLAAVRLAKDCGAAVSFDPNLRPALWERPEQAKRMITEGLRLADIVKLSEEELLFLTGTADAAEGSAILQESFGTPLLFVTLGSAGCFYRKGDLTGSVGGCKVTAVDTTGAGDAFVGAALSRIADCGKPVQDLEREELEAVVRFANTAGALAATRKGAIDSMPYLEEIEQWMNKERTGERLIREES</sequence>
<feature type="domain" description="Carbohydrate kinase PfkB" evidence="7">
    <location>
        <begin position="3"/>
        <end position="307"/>
    </location>
</feature>
<reference evidence="8" key="2">
    <citation type="journal article" date="2021" name="J Anim Sci Technol">
        <title>Complete genome sequence of Paenibacillus konkukensis sp. nov. SK3146 as a potential probiotic strain.</title>
        <authorList>
            <person name="Jung H.I."/>
            <person name="Park S."/>
            <person name="Niu K.M."/>
            <person name="Lee S.W."/>
            <person name="Kothari D."/>
            <person name="Yi K.J."/>
            <person name="Kim S.K."/>
        </authorList>
    </citation>
    <scope>NUCLEOTIDE SEQUENCE</scope>
    <source>
        <strain evidence="8">SK3146</strain>
    </source>
</reference>
<dbReference type="PROSITE" id="PS00584">
    <property type="entry name" value="PFKB_KINASES_2"/>
    <property type="match status" value="1"/>
</dbReference>
<keyword evidence="5" id="KW-0067">ATP-binding</keyword>
<dbReference type="EMBL" id="CP027059">
    <property type="protein sequence ID" value="UQZ83806.1"/>
    <property type="molecule type" value="Genomic_DNA"/>
</dbReference>
<reference evidence="8" key="1">
    <citation type="submission" date="2018-02" db="EMBL/GenBank/DDBJ databases">
        <authorList>
            <person name="Kim S.-K."/>
            <person name="Jung H.-I."/>
            <person name="Lee S.-W."/>
        </authorList>
    </citation>
    <scope>NUCLEOTIDE SEQUENCE</scope>
    <source>
        <strain evidence="8">SK3146</strain>
    </source>
</reference>
<evidence type="ECO:0000256" key="2">
    <source>
        <dbReference type="ARBA" id="ARBA00022679"/>
    </source>
</evidence>
<dbReference type="PANTHER" id="PTHR43085:SF1">
    <property type="entry name" value="PSEUDOURIDINE KINASE-RELATED"/>
    <property type="match status" value="1"/>
</dbReference>
<gene>
    <name evidence="8" type="primary">iolC_2</name>
    <name evidence="8" type="ORF">SK3146_03013</name>
</gene>
<evidence type="ECO:0000259" key="7">
    <source>
        <dbReference type="Pfam" id="PF00294"/>
    </source>
</evidence>
<evidence type="ECO:0000313" key="9">
    <source>
        <dbReference type="Proteomes" id="UP001057134"/>
    </source>
</evidence>